<comment type="caution">
    <text evidence="4">The sequence shown here is derived from an EMBL/GenBank/DDBJ whole genome shotgun (WGS) entry which is preliminary data.</text>
</comment>
<dbReference type="GO" id="GO:0005975">
    <property type="term" value="P:carbohydrate metabolic process"/>
    <property type="evidence" value="ECO:0007669"/>
    <property type="project" value="InterPro"/>
</dbReference>
<reference evidence="4 5" key="1">
    <citation type="submission" date="2020-08" db="EMBL/GenBank/DDBJ databases">
        <title>Stenotrophomonas tumulicola JCM 30961.</title>
        <authorList>
            <person name="Deng Y."/>
        </authorList>
    </citation>
    <scope>NUCLEOTIDE SEQUENCE [LARGE SCALE GENOMIC DNA]</scope>
    <source>
        <strain evidence="4 5">JCM 30961</strain>
    </source>
</reference>
<dbReference type="GO" id="GO:0004553">
    <property type="term" value="F:hydrolase activity, hydrolyzing O-glycosyl compounds"/>
    <property type="evidence" value="ECO:0007669"/>
    <property type="project" value="InterPro"/>
</dbReference>
<dbReference type="SUPFAM" id="SSF49785">
    <property type="entry name" value="Galactose-binding domain-like"/>
    <property type="match status" value="1"/>
</dbReference>
<dbReference type="EMBL" id="JACGXS010000001">
    <property type="protein sequence ID" value="MBA8681144.1"/>
    <property type="molecule type" value="Genomic_DNA"/>
</dbReference>
<dbReference type="InterPro" id="IPR036514">
    <property type="entry name" value="SGNH_hydro_sf"/>
</dbReference>
<dbReference type="RefSeq" id="WP_182338223.1">
    <property type="nucleotide sequence ID" value="NZ_JACGXS010000001.1"/>
</dbReference>
<accession>A0A7W3FKB5</accession>
<dbReference type="Gene3D" id="3.40.50.1110">
    <property type="entry name" value="SGNH hydrolase"/>
    <property type="match status" value="2"/>
</dbReference>
<evidence type="ECO:0000256" key="2">
    <source>
        <dbReference type="SAM" id="SignalP"/>
    </source>
</evidence>
<feature type="signal peptide" evidence="2">
    <location>
        <begin position="1"/>
        <end position="24"/>
    </location>
</feature>
<proteinExistence type="predicted"/>
<dbReference type="Pfam" id="PF03629">
    <property type="entry name" value="SASA"/>
    <property type="match status" value="2"/>
</dbReference>
<dbReference type="PANTHER" id="PTHR22901">
    <property type="entry name" value="SIALATE O-ACETYLESTERASE"/>
    <property type="match status" value="1"/>
</dbReference>
<dbReference type="InterPro" id="IPR039329">
    <property type="entry name" value="SIAE"/>
</dbReference>
<evidence type="ECO:0000256" key="1">
    <source>
        <dbReference type="ARBA" id="ARBA00022801"/>
    </source>
</evidence>
<dbReference type="AlphaFoldDB" id="A0A7W3FKB5"/>
<dbReference type="PANTHER" id="PTHR22901:SF0">
    <property type="entry name" value="SIALATE O-ACETYLESTERASE"/>
    <property type="match status" value="1"/>
</dbReference>
<feature type="chain" id="PRO_5031260735" evidence="2">
    <location>
        <begin position="25"/>
        <end position="646"/>
    </location>
</feature>
<dbReference type="InterPro" id="IPR008979">
    <property type="entry name" value="Galactose-bd-like_sf"/>
</dbReference>
<dbReference type="Proteomes" id="UP000547058">
    <property type="component" value="Unassembled WGS sequence"/>
</dbReference>
<gene>
    <name evidence="4" type="ORF">H4O11_04925</name>
</gene>
<name>A0A7W3FKB5_9GAMM</name>
<evidence type="ECO:0000259" key="3">
    <source>
        <dbReference type="Pfam" id="PF03629"/>
    </source>
</evidence>
<keyword evidence="1" id="KW-0378">Hydrolase</keyword>
<feature type="domain" description="Sialate O-acetylesterase" evidence="3">
    <location>
        <begin position="415"/>
        <end position="535"/>
    </location>
</feature>
<evidence type="ECO:0000313" key="5">
    <source>
        <dbReference type="Proteomes" id="UP000547058"/>
    </source>
</evidence>
<feature type="domain" description="Sialate O-acetylesterase" evidence="3">
    <location>
        <begin position="109"/>
        <end position="211"/>
    </location>
</feature>
<dbReference type="SUPFAM" id="SSF52266">
    <property type="entry name" value="SGNH hydrolase"/>
    <property type="match status" value="1"/>
</dbReference>
<organism evidence="4 5">
    <name type="scientific">Stenotrophomonas tumulicola</name>
    <dbReference type="NCBI Taxonomy" id="1685415"/>
    <lineage>
        <taxon>Bacteria</taxon>
        <taxon>Pseudomonadati</taxon>
        <taxon>Pseudomonadota</taxon>
        <taxon>Gammaproteobacteria</taxon>
        <taxon>Lysobacterales</taxon>
        <taxon>Lysobacteraceae</taxon>
        <taxon>Stenotrophomonas</taxon>
    </lineage>
</organism>
<protein>
    <submittedName>
        <fullName evidence="4">9-O-acetylesterase</fullName>
    </submittedName>
</protein>
<dbReference type="InterPro" id="IPR005181">
    <property type="entry name" value="SASA"/>
</dbReference>
<keyword evidence="5" id="KW-1185">Reference proteome</keyword>
<evidence type="ECO:0000313" key="4">
    <source>
        <dbReference type="EMBL" id="MBA8681144.1"/>
    </source>
</evidence>
<keyword evidence="2" id="KW-0732">Signal</keyword>
<sequence length="646" mass="69441">MSATCVPRLVVAVVLACSAGTVVADEPLLSAPFGDHAVLQRDQPIPLWGQAPAGEEVHVRLGMQDARTRADARGQWRLQLPALGAGGPYRLEVRAGAQVQQLQDILLGDVWLCSGQSNMELQVHRSLDSRSEIASAGNAQLRLLQVEKQASAEPLARFAKAPRWQLASPDSVRDFSAACYYFGRELQPVVGVPIGLVHASWGGTRIQAWLSAPALRGLGDYAAQLDVLEQRERDPAQAIAGWGKLWQAWWQRQPAVAGGQLPWQDEAAASWKDVQPSVRWIDPQQQDVVGMHWYRATARLTPAQAALHATLQLGPVDEVDMTWINGKAVGSDAGADAPRAYAVPAGVLQPGTNRIVVNVLNTYREGGIGGPPERQALVLDDGTRVPLQDWQGQPAPADVGTPPTAPWMATSGLAGLYNGMISPLAGYGLRGAVWYQGESNTFQPDQYAALLAAYRDDLRARFGSELPLLVVQLANYGAAPLHPQDSEWARLREAQRRTVADDAHSGLAVAIDLGERGDIHPANKQDVGRRLARAARHVVYGETLSASGPVALHARRQGDRVSVEFAQTGDGLVAYGGAGPVGFELCGATQESCRYATARIDGDRVYLHAGAVTGAQRVRYGWADSPVVTLYDRDGLPAGPFELPIE</sequence>
<dbReference type="GO" id="GO:0001681">
    <property type="term" value="F:sialate O-acetylesterase activity"/>
    <property type="evidence" value="ECO:0007669"/>
    <property type="project" value="InterPro"/>
</dbReference>